<dbReference type="InterPro" id="IPR045595">
    <property type="entry name" value="SufBD_N"/>
</dbReference>
<dbReference type="PANTHER" id="PTHR43575:SF1">
    <property type="entry name" value="PROTEIN ABCI7, CHLOROPLASTIC"/>
    <property type="match status" value="1"/>
</dbReference>
<gene>
    <name evidence="4" type="ORF">SAMN02746019_00011260</name>
</gene>
<dbReference type="Pfam" id="PF19295">
    <property type="entry name" value="SufBD_N"/>
    <property type="match status" value="1"/>
</dbReference>
<dbReference type="RefSeq" id="WP_088571792.1">
    <property type="nucleotide sequence ID" value="NZ_FYEK01000044.1"/>
</dbReference>
<dbReference type="InParanoid" id="A0A212RD13"/>
<dbReference type="OrthoDB" id="9803529at2"/>
<evidence type="ECO:0000313" key="4">
    <source>
        <dbReference type="EMBL" id="SNB70004.1"/>
    </source>
</evidence>
<evidence type="ECO:0000259" key="2">
    <source>
        <dbReference type="Pfam" id="PF01458"/>
    </source>
</evidence>
<reference evidence="5" key="1">
    <citation type="submission" date="2017-06" db="EMBL/GenBank/DDBJ databases">
        <authorList>
            <person name="Varghese N."/>
            <person name="Submissions S."/>
        </authorList>
    </citation>
    <scope>NUCLEOTIDE SEQUENCE [LARGE SCALE GENOMIC DNA]</scope>
    <source>
        <strain evidence="5">JAD2</strain>
    </source>
</reference>
<dbReference type="GO" id="GO:0016226">
    <property type="term" value="P:iron-sulfur cluster assembly"/>
    <property type="evidence" value="ECO:0007669"/>
    <property type="project" value="InterPro"/>
</dbReference>
<dbReference type="PANTHER" id="PTHR43575">
    <property type="entry name" value="PROTEIN ABCI7, CHLOROPLASTIC"/>
    <property type="match status" value="1"/>
</dbReference>
<protein>
    <submittedName>
        <fullName evidence="4">Fe-S cluster assembly protein SufD</fullName>
    </submittedName>
</protein>
<dbReference type="EMBL" id="FYEK01000044">
    <property type="protein sequence ID" value="SNB70004.1"/>
    <property type="molecule type" value="Genomic_DNA"/>
</dbReference>
<organism evidence="4 5">
    <name type="scientific">Thermoflexus hugenholtzii JAD2</name>
    <dbReference type="NCBI Taxonomy" id="877466"/>
    <lineage>
        <taxon>Bacteria</taxon>
        <taxon>Bacillati</taxon>
        <taxon>Chloroflexota</taxon>
        <taxon>Thermoflexia</taxon>
        <taxon>Thermoflexales</taxon>
        <taxon>Thermoflexaceae</taxon>
        <taxon>Thermoflexus</taxon>
    </lineage>
</organism>
<name>A0A212RD13_9CHLR</name>
<dbReference type="AlphaFoldDB" id="A0A212RD13"/>
<evidence type="ECO:0000259" key="3">
    <source>
        <dbReference type="Pfam" id="PF19295"/>
    </source>
</evidence>
<accession>A0A212RD13</accession>
<dbReference type="InterPro" id="IPR055346">
    <property type="entry name" value="Fe-S_cluster_assembly_SufBD"/>
</dbReference>
<dbReference type="Proteomes" id="UP000197025">
    <property type="component" value="Unassembled WGS sequence"/>
</dbReference>
<dbReference type="Pfam" id="PF01458">
    <property type="entry name" value="SUFBD_core"/>
    <property type="match status" value="1"/>
</dbReference>
<dbReference type="InterPro" id="IPR011542">
    <property type="entry name" value="SUF_FeS_clus_asmbl_SufD"/>
</dbReference>
<feature type="domain" description="SUF system FeS cluster assembly SufBD core" evidence="2">
    <location>
        <begin position="189"/>
        <end position="413"/>
    </location>
</feature>
<dbReference type="NCBIfam" id="TIGR01981">
    <property type="entry name" value="sufD"/>
    <property type="match status" value="1"/>
</dbReference>
<dbReference type="InterPro" id="IPR037284">
    <property type="entry name" value="SUF_FeS_clus_asmbl_SufBD_sf"/>
</dbReference>
<dbReference type="SUPFAM" id="SSF101960">
    <property type="entry name" value="Stabilizer of iron transporter SufD"/>
    <property type="match status" value="1"/>
</dbReference>
<feature type="domain" description="SUF system FeS cluster assembly SufBD N-terminal" evidence="3">
    <location>
        <begin position="117"/>
        <end position="176"/>
    </location>
</feature>
<comment type="similarity">
    <text evidence="1">Belongs to the iron-sulfur cluster assembly SufBD family.</text>
</comment>
<proteinExistence type="inferred from homology"/>
<evidence type="ECO:0000256" key="1">
    <source>
        <dbReference type="ARBA" id="ARBA00043967"/>
    </source>
</evidence>
<sequence length="445" mass="49770">MAEASKIREAARGIGPEAFQAFLAAREEPDWLRQARREAWEILRETPKPGPTDEAWRRTDIQALAVEELATVLFPDGSSPALGMRQIVEPSEDLSGGLLLLDSGVALHWLDERLRRRGLIFTDLITAAREHPDLVAPYLGQVVRPGDGFFAAMNSAFWRNGIFLYVPRDLEVPLPLRAVIGLRELPTDISRILIVVEPGARVTFIDERLADDEVGAAFHNGTVEIHVKENAHLTYIALQNWGRYMWNFTHERAFVDRDSTLDWVVVGMGGGVTKTFLEAALIGRGSTAYMSGVFFLDGQQHADYDTEQDHIAPYTKSDLLYKVALKDRARSVWQGMIRAHPGAQKTDAYQANRNLILSPHARADSIPGLEIMANDLRCTHGATVGQINEEELFYLMSRGLSRTVATRLIVEGFFAPVLDRIPVADVRRQADHIIHRKLGVPPEEE</sequence>
<evidence type="ECO:0000313" key="5">
    <source>
        <dbReference type="Proteomes" id="UP000197025"/>
    </source>
</evidence>
<dbReference type="InterPro" id="IPR000825">
    <property type="entry name" value="SUF_FeS_clus_asmbl_SufBD_core"/>
</dbReference>
<keyword evidence="5" id="KW-1185">Reference proteome</keyword>